<reference evidence="6 7" key="1">
    <citation type="submission" date="2020-09" db="EMBL/GenBank/DDBJ databases">
        <title>Diversity and distribution of actinomycetes associated with coral in the coast of Hainan.</title>
        <authorList>
            <person name="Li F."/>
        </authorList>
    </citation>
    <scope>NUCLEOTIDE SEQUENCE [LARGE SCALE GENOMIC DNA]</scope>
    <source>
        <strain evidence="6 7">HNM0947</strain>
    </source>
</reference>
<evidence type="ECO:0000256" key="3">
    <source>
        <dbReference type="ARBA" id="ARBA00022691"/>
    </source>
</evidence>
<dbReference type="PANTHER" id="PTHR43712">
    <property type="entry name" value="PUTATIVE (AFU_ORTHOLOGUE AFUA_4G14580)-RELATED"/>
    <property type="match status" value="1"/>
</dbReference>
<dbReference type="SUPFAM" id="SSF53335">
    <property type="entry name" value="S-adenosyl-L-methionine-dependent methyltransferases"/>
    <property type="match status" value="1"/>
</dbReference>
<dbReference type="RefSeq" id="WP_193120709.1">
    <property type="nucleotide sequence ID" value="NZ_JADBGI010000003.1"/>
</dbReference>
<evidence type="ECO:0000313" key="6">
    <source>
        <dbReference type="EMBL" id="MBE2998083.1"/>
    </source>
</evidence>
<dbReference type="PANTHER" id="PTHR43712:SF2">
    <property type="entry name" value="O-METHYLTRANSFERASE CICE"/>
    <property type="match status" value="1"/>
</dbReference>
<dbReference type="InterPro" id="IPR036388">
    <property type="entry name" value="WH-like_DNA-bd_sf"/>
</dbReference>
<dbReference type="SUPFAM" id="SSF46785">
    <property type="entry name" value="Winged helix' DNA-binding domain"/>
    <property type="match status" value="1"/>
</dbReference>
<evidence type="ECO:0000256" key="2">
    <source>
        <dbReference type="ARBA" id="ARBA00022679"/>
    </source>
</evidence>
<accession>A0ABR9P2L3</accession>
<dbReference type="Pfam" id="PF00891">
    <property type="entry name" value="Methyltransf_2"/>
    <property type="match status" value="1"/>
</dbReference>
<dbReference type="Gene3D" id="1.10.10.10">
    <property type="entry name" value="Winged helix-like DNA-binding domain superfamily/Winged helix DNA-binding domain"/>
    <property type="match status" value="1"/>
</dbReference>
<keyword evidence="2" id="KW-0808">Transferase</keyword>
<evidence type="ECO:0000256" key="1">
    <source>
        <dbReference type="ARBA" id="ARBA00022603"/>
    </source>
</evidence>
<dbReference type="GO" id="GO:0008168">
    <property type="term" value="F:methyltransferase activity"/>
    <property type="evidence" value="ECO:0007669"/>
    <property type="project" value="UniProtKB-KW"/>
</dbReference>
<dbReference type="InterPro" id="IPR001077">
    <property type="entry name" value="COMT_C"/>
</dbReference>
<evidence type="ECO:0000313" key="7">
    <source>
        <dbReference type="Proteomes" id="UP000806528"/>
    </source>
</evidence>
<keyword evidence="7" id="KW-1185">Reference proteome</keyword>
<protein>
    <submittedName>
        <fullName evidence="6">Methyltransferase</fullName>
    </submittedName>
</protein>
<dbReference type="GO" id="GO:0032259">
    <property type="term" value="P:methylation"/>
    <property type="evidence" value="ECO:0007669"/>
    <property type="project" value="UniProtKB-KW"/>
</dbReference>
<dbReference type="Gene3D" id="1.10.287.1350">
    <property type="match status" value="1"/>
</dbReference>
<organism evidence="6 7">
    <name type="scientific">Nocardiopsis coralli</name>
    <dbReference type="NCBI Taxonomy" id="2772213"/>
    <lineage>
        <taxon>Bacteria</taxon>
        <taxon>Bacillati</taxon>
        <taxon>Actinomycetota</taxon>
        <taxon>Actinomycetes</taxon>
        <taxon>Streptosporangiales</taxon>
        <taxon>Nocardiopsidaceae</taxon>
        <taxon>Nocardiopsis</taxon>
    </lineage>
</organism>
<dbReference type="Proteomes" id="UP000806528">
    <property type="component" value="Unassembled WGS sequence"/>
</dbReference>
<dbReference type="CDD" id="cd02440">
    <property type="entry name" value="AdoMet_MTases"/>
    <property type="match status" value="1"/>
</dbReference>
<evidence type="ECO:0000259" key="4">
    <source>
        <dbReference type="Pfam" id="PF00891"/>
    </source>
</evidence>
<dbReference type="Pfam" id="PF08100">
    <property type="entry name" value="Dimerisation"/>
    <property type="match status" value="1"/>
</dbReference>
<name>A0ABR9P2L3_9ACTN</name>
<comment type="caution">
    <text evidence="6">The sequence shown here is derived from an EMBL/GenBank/DDBJ whole genome shotgun (WGS) entry which is preliminary data.</text>
</comment>
<gene>
    <name evidence="6" type="ORF">IDM40_05090</name>
</gene>
<dbReference type="InterPro" id="IPR036390">
    <property type="entry name" value="WH_DNA-bd_sf"/>
</dbReference>
<keyword evidence="1 6" id="KW-0489">Methyltransferase</keyword>
<feature type="domain" description="O-methyltransferase dimerisation" evidence="5">
    <location>
        <begin position="34"/>
        <end position="101"/>
    </location>
</feature>
<dbReference type="EMBL" id="JADBGI010000003">
    <property type="protein sequence ID" value="MBE2998083.1"/>
    <property type="molecule type" value="Genomic_DNA"/>
</dbReference>
<dbReference type="PROSITE" id="PS51683">
    <property type="entry name" value="SAM_OMT_II"/>
    <property type="match status" value="1"/>
</dbReference>
<evidence type="ECO:0000259" key="5">
    <source>
        <dbReference type="Pfam" id="PF08100"/>
    </source>
</evidence>
<dbReference type="PIRSF" id="PIRSF005739">
    <property type="entry name" value="O-mtase"/>
    <property type="match status" value="1"/>
</dbReference>
<sequence length="360" mass="38563">MNQGETDDGTDDGTGSQTDDGYALLALGERIVHARAIQTAAELRLGDLLADHPRTPHDLAAELRCDPDALHRLLALLASDGIVERTSEPAEETRFQLTRAGAPLRSDHPASVRAVLEMDGTVAPLVIGAVGHSLETGEPSIPQALGTDLYTYLDEHPAQGDLFDRAMDDLARLVAPGLLTAHDFSDTDRVVDVGGGNGTLLAEVLRAHPEAEGTLLEVPRVAEAAQHHLREQGLAERTRVVAGDFFAEVPEGGDVYLLKGVLHNWPDGEAVRILRSCRRAMDPATTPANNARLLVVEAVLPDNDGPHPARTTDLAMLVLSGGRERTRAEYAQLMEQAGLRLASVRVADSRFAVLEAVVQT</sequence>
<dbReference type="Gene3D" id="3.40.50.150">
    <property type="entry name" value="Vaccinia Virus protein VP39"/>
    <property type="match status" value="1"/>
</dbReference>
<feature type="domain" description="O-methyltransferase C-terminal" evidence="4">
    <location>
        <begin position="141"/>
        <end position="339"/>
    </location>
</feature>
<dbReference type="InterPro" id="IPR016461">
    <property type="entry name" value="COMT-like"/>
</dbReference>
<dbReference type="InterPro" id="IPR029063">
    <property type="entry name" value="SAM-dependent_MTases_sf"/>
</dbReference>
<dbReference type="InterPro" id="IPR012967">
    <property type="entry name" value="COMT_dimerisation"/>
</dbReference>
<proteinExistence type="predicted"/>
<keyword evidence="3" id="KW-0949">S-adenosyl-L-methionine</keyword>